<proteinExistence type="predicted"/>
<dbReference type="AlphaFoldDB" id="A0A2T7AT62"/>
<evidence type="ECO:0000313" key="10">
    <source>
        <dbReference type="Proteomes" id="UP000244378"/>
    </source>
</evidence>
<evidence type="ECO:0000256" key="1">
    <source>
        <dbReference type="ARBA" id="ARBA00001946"/>
    </source>
</evidence>
<keyword evidence="4" id="KW-0547">Nucleotide-binding</keyword>
<dbReference type="InterPro" id="IPR000160">
    <property type="entry name" value="GGDEF_dom"/>
</dbReference>
<dbReference type="Gene3D" id="3.30.70.270">
    <property type="match status" value="1"/>
</dbReference>
<evidence type="ECO:0000313" key="8">
    <source>
        <dbReference type="EMBL" id="KAB0882348.1"/>
    </source>
</evidence>
<evidence type="ECO:0000256" key="5">
    <source>
        <dbReference type="ARBA" id="ARBA00034247"/>
    </source>
</evidence>
<reference evidence="9 10" key="1">
    <citation type="submission" date="2016-12" db="EMBL/GenBank/DDBJ databases">
        <title>Analysis of the Molecular Diversity Among Cronobacter Species Isolated from Filth Flies Using a Pan Genomic DNA Microarray.</title>
        <authorList>
            <person name="Pava-Ripoll M."/>
            <person name="Tall B."/>
            <person name="Farber J."/>
            <person name="Fanning S."/>
            <person name="Lehner A."/>
            <person name="Stephan R."/>
            <person name="Pagotto F."/>
            <person name="Iverson C."/>
            <person name="Ziobro G."/>
            <person name="Miller A."/>
            <person name="Pearson R."/>
            <person name="Yan Q."/>
            <person name="Kim M."/>
            <person name="Jeong S."/>
            <person name="Park J."/>
            <person name="Jun S."/>
            <person name="Choi H."/>
            <person name="Chung T."/>
            <person name="Yoo Y."/>
            <person name="Park E."/>
            <person name="Hwang S."/>
            <person name="Lee B."/>
            <person name="Sathyamoorthy V."/>
            <person name="Carter L."/>
            <person name="Mammel M."/>
            <person name="Jackson S."/>
            <person name="Kothary M."/>
            <person name="Patel I."/>
            <person name="Grim C."/>
            <person name="Gopinath G."/>
            <person name="Gangiredla J."/>
            <person name="Chase H."/>
        </authorList>
    </citation>
    <scope>NUCLEOTIDE SEQUENCE [LARGE SCALE GENOMIC DNA]</scope>
    <source>
        <strain evidence="9 10">MOD1-Md1s</strain>
    </source>
</reference>
<dbReference type="Proteomes" id="UP000469927">
    <property type="component" value="Unassembled WGS sequence"/>
</dbReference>
<protein>
    <recommendedName>
        <fullName evidence="3">diguanylate cyclase</fullName>
        <ecNumber evidence="3">2.7.7.65</ecNumber>
    </recommendedName>
</protein>
<comment type="pathway">
    <text evidence="2">Purine metabolism; 3',5'-cyclic di-GMP biosynthesis.</text>
</comment>
<keyword evidence="6" id="KW-1133">Transmembrane helix</keyword>
<dbReference type="EC" id="2.7.7.65" evidence="3"/>
<dbReference type="GO" id="GO:0005525">
    <property type="term" value="F:GTP binding"/>
    <property type="evidence" value="ECO:0007669"/>
    <property type="project" value="UniProtKB-KW"/>
</dbReference>
<dbReference type="NCBIfam" id="TIGR00254">
    <property type="entry name" value="GGDEF"/>
    <property type="match status" value="1"/>
</dbReference>
<dbReference type="GO" id="GO:1902201">
    <property type="term" value="P:negative regulation of bacterial-type flagellum-dependent cell motility"/>
    <property type="evidence" value="ECO:0007669"/>
    <property type="project" value="TreeGrafter"/>
</dbReference>
<dbReference type="GO" id="GO:0052621">
    <property type="term" value="F:diguanylate cyclase activity"/>
    <property type="evidence" value="ECO:0007669"/>
    <property type="project" value="UniProtKB-EC"/>
</dbReference>
<dbReference type="InterPro" id="IPR043128">
    <property type="entry name" value="Rev_trsase/Diguanyl_cyclase"/>
</dbReference>
<evidence type="ECO:0000259" key="7">
    <source>
        <dbReference type="PROSITE" id="PS50887"/>
    </source>
</evidence>
<sequence>MKSASEQLNRHQPSSALRFVRRMFFMRQLGTTLSFIPRIVLLQELHRPLWTQGLLAANAFLWPGVARLRARRSRHPAKTERQHLVADAAAGGFWIAQTVVSPLTSVVIATILLSDRLAAGGFALMRQAACVMTLMVAATWCAPGLPLHLAVSPRTLYATLPLIAVYVLTLSFVSHALAQRLRQKSRELERYANPDPLLNIANRRQLERDIDRALQRCDRSGQPAALMFIDIDDFKAANNRYGHEAGDRLLVTFSDILRQTTRPGDTVARFGGDKFVILLPDTPLSVACAVADRMMAQAALVNVFEDSALRCTRSIGIARAAPGMSGAAQWLKAADNALYSARREGKNRIYAL</sequence>
<dbReference type="FunFam" id="3.30.70.270:FF:000001">
    <property type="entry name" value="Diguanylate cyclase domain protein"/>
    <property type="match status" value="1"/>
</dbReference>
<keyword evidence="6" id="KW-0472">Membrane</keyword>
<dbReference type="EMBL" id="WAGD01000020">
    <property type="protein sequence ID" value="KAB0882348.1"/>
    <property type="molecule type" value="Genomic_DNA"/>
</dbReference>
<comment type="cofactor">
    <cofactor evidence="1">
        <name>Mg(2+)</name>
        <dbReference type="ChEBI" id="CHEBI:18420"/>
    </cofactor>
</comment>
<dbReference type="EMBL" id="MSAE01000019">
    <property type="protein sequence ID" value="PUX14707.1"/>
    <property type="molecule type" value="Genomic_DNA"/>
</dbReference>
<evidence type="ECO:0000256" key="2">
    <source>
        <dbReference type="ARBA" id="ARBA00004665"/>
    </source>
</evidence>
<feature type="transmembrane region" description="Helical" evidence="6">
    <location>
        <begin position="128"/>
        <end position="150"/>
    </location>
</feature>
<dbReference type="GO" id="GO:0005886">
    <property type="term" value="C:plasma membrane"/>
    <property type="evidence" value="ECO:0007669"/>
    <property type="project" value="TreeGrafter"/>
</dbReference>
<dbReference type="PROSITE" id="PS50887">
    <property type="entry name" value="GGDEF"/>
    <property type="match status" value="1"/>
</dbReference>
<evidence type="ECO:0000313" key="11">
    <source>
        <dbReference type="Proteomes" id="UP000469927"/>
    </source>
</evidence>
<dbReference type="GO" id="GO:0043709">
    <property type="term" value="P:cell adhesion involved in single-species biofilm formation"/>
    <property type="evidence" value="ECO:0007669"/>
    <property type="project" value="TreeGrafter"/>
</dbReference>
<dbReference type="InterPro" id="IPR007894">
    <property type="entry name" value="MASE2"/>
</dbReference>
<keyword evidence="6" id="KW-0812">Transmembrane</keyword>
<dbReference type="SMART" id="SM00267">
    <property type="entry name" value="GGDEF"/>
    <property type="match status" value="1"/>
</dbReference>
<feature type="domain" description="GGDEF" evidence="7">
    <location>
        <begin position="222"/>
        <end position="352"/>
    </location>
</feature>
<comment type="caution">
    <text evidence="9">The sequence shown here is derived from an EMBL/GenBank/DDBJ whole genome shotgun (WGS) entry which is preliminary data.</text>
</comment>
<organism evidence="9 10">
    <name type="scientific">Cronobacter muytjensii</name>
    <dbReference type="NCBI Taxonomy" id="413501"/>
    <lineage>
        <taxon>Bacteria</taxon>
        <taxon>Pseudomonadati</taxon>
        <taxon>Pseudomonadota</taxon>
        <taxon>Gammaproteobacteria</taxon>
        <taxon>Enterobacterales</taxon>
        <taxon>Enterobacteriaceae</taxon>
        <taxon>Cronobacter</taxon>
    </lineage>
</organism>
<dbReference type="Pfam" id="PF05230">
    <property type="entry name" value="MASE2"/>
    <property type="match status" value="1"/>
</dbReference>
<dbReference type="PANTHER" id="PTHR45138:SF24">
    <property type="entry name" value="DIGUANYLATE CYCLASE DGCC-RELATED"/>
    <property type="match status" value="1"/>
</dbReference>
<evidence type="ECO:0000256" key="4">
    <source>
        <dbReference type="ARBA" id="ARBA00023134"/>
    </source>
</evidence>
<dbReference type="InterPro" id="IPR050469">
    <property type="entry name" value="Diguanylate_Cyclase"/>
</dbReference>
<feature type="transmembrane region" description="Helical" evidence="6">
    <location>
        <begin position="156"/>
        <end position="178"/>
    </location>
</feature>
<evidence type="ECO:0000313" key="9">
    <source>
        <dbReference type="EMBL" id="PUX14707.1"/>
    </source>
</evidence>
<gene>
    <name evidence="9" type="ORF">AUN14_10080</name>
    <name evidence="8" type="ORF">FZI19_08185</name>
</gene>
<dbReference type="Pfam" id="PF00990">
    <property type="entry name" value="GGDEF"/>
    <property type="match status" value="1"/>
</dbReference>
<evidence type="ECO:0000256" key="3">
    <source>
        <dbReference type="ARBA" id="ARBA00012528"/>
    </source>
</evidence>
<dbReference type="CDD" id="cd01949">
    <property type="entry name" value="GGDEF"/>
    <property type="match status" value="1"/>
</dbReference>
<dbReference type="InterPro" id="IPR029787">
    <property type="entry name" value="Nucleotide_cyclase"/>
</dbReference>
<keyword evidence="4" id="KW-0342">GTP-binding</keyword>
<accession>A0A2T7AT62</accession>
<dbReference type="SUPFAM" id="SSF55073">
    <property type="entry name" value="Nucleotide cyclase"/>
    <property type="match status" value="1"/>
</dbReference>
<name>A0A2T7AT62_9ENTR</name>
<reference evidence="8 11" key="2">
    <citation type="submission" date="2019-08" db="EMBL/GenBank/DDBJ databases">
        <title>Prevalence, distribution, and phylogeny of type two toxin-antitoxin genes possessed by Cronobacter species where C. sakazakii homologs follow sequence type lineages.</title>
        <authorList>
            <person name="Finkelstein S."/>
            <person name="Negrete F."/>
            <person name="Jang H."/>
            <person name="Gopinath G.R."/>
            <person name="Tall B.D."/>
        </authorList>
    </citation>
    <scope>NUCLEOTIDE SEQUENCE [LARGE SCALE GENOMIC DNA]</scope>
    <source>
        <strain evidence="8 11">MOD1_GK1257</strain>
    </source>
</reference>
<evidence type="ECO:0000256" key="6">
    <source>
        <dbReference type="SAM" id="Phobius"/>
    </source>
</evidence>
<keyword evidence="11" id="KW-1185">Reference proteome</keyword>
<comment type="catalytic activity">
    <reaction evidence="5">
        <text>2 GTP = 3',3'-c-di-GMP + 2 diphosphate</text>
        <dbReference type="Rhea" id="RHEA:24898"/>
        <dbReference type="ChEBI" id="CHEBI:33019"/>
        <dbReference type="ChEBI" id="CHEBI:37565"/>
        <dbReference type="ChEBI" id="CHEBI:58805"/>
        <dbReference type="EC" id="2.7.7.65"/>
    </reaction>
</comment>
<dbReference type="OrthoDB" id="9812260at2"/>
<dbReference type="Proteomes" id="UP000244378">
    <property type="component" value="Unassembled WGS sequence"/>
</dbReference>
<dbReference type="PANTHER" id="PTHR45138">
    <property type="entry name" value="REGULATORY COMPONENTS OF SENSORY TRANSDUCTION SYSTEM"/>
    <property type="match status" value="1"/>
</dbReference>